<reference evidence="1" key="1">
    <citation type="submission" date="2014-09" db="EMBL/GenBank/DDBJ databases">
        <authorList>
            <person name="Magalhaes I.L.F."/>
            <person name="Oliveira U."/>
            <person name="Santos F.R."/>
            <person name="Vidigal T.H.D.A."/>
            <person name="Brescovit A.D."/>
            <person name="Santos A.J."/>
        </authorList>
    </citation>
    <scope>NUCLEOTIDE SEQUENCE</scope>
    <source>
        <tissue evidence="1">Shoot tissue taken approximately 20 cm above the soil surface</tissue>
    </source>
</reference>
<protein>
    <submittedName>
        <fullName evidence="1">Uncharacterized protein</fullName>
    </submittedName>
</protein>
<accession>A0A0A9D983</accession>
<proteinExistence type="predicted"/>
<reference evidence="1" key="2">
    <citation type="journal article" date="2015" name="Data Brief">
        <title>Shoot transcriptome of the giant reed, Arundo donax.</title>
        <authorList>
            <person name="Barrero R.A."/>
            <person name="Guerrero F.D."/>
            <person name="Moolhuijzen P."/>
            <person name="Goolsby J.A."/>
            <person name="Tidwell J."/>
            <person name="Bellgard S.E."/>
            <person name="Bellgard M.I."/>
        </authorList>
    </citation>
    <scope>NUCLEOTIDE SEQUENCE</scope>
    <source>
        <tissue evidence="1">Shoot tissue taken approximately 20 cm above the soil surface</tissue>
    </source>
</reference>
<sequence length="125" mass="13286">MRSLLNDSWRRSLSPRWRSTRNCVHHPVVHSAAGAAPRRRDAAAVSRAQMSSFTAGAMWRSYAAASFARTSLCSLSLPLATAAIVASPPSLSPLVVVCGAIPLARSSMRSAGLRDSGEAKPREAK</sequence>
<evidence type="ECO:0000313" key="1">
    <source>
        <dbReference type="EMBL" id="JAD80317.1"/>
    </source>
</evidence>
<organism evidence="1">
    <name type="scientific">Arundo donax</name>
    <name type="common">Giant reed</name>
    <name type="synonym">Donax arundinaceus</name>
    <dbReference type="NCBI Taxonomy" id="35708"/>
    <lineage>
        <taxon>Eukaryota</taxon>
        <taxon>Viridiplantae</taxon>
        <taxon>Streptophyta</taxon>
        <taxon>Embryophyta</taxon>
        <taxon>Tracheophyta</taxon>
        <taxon>Spermatophyta</taxon>
        <taxon>Magnoliopsida</taxon>
        <taxon>Liliopsida</taxon>
        <taxon>Poales</taxon>
        <taxon>Poaceae</taxon>
        <taxon>PACMAD clade</taxon>
        <taxon>Arundinoideae</taxon>
        <taxon>Arundineae</taxon>
        <taxon>Arundo</taxon>
    </lineage>
</organism>
<dbReference type="EMBL" id="GBRH01217578">
    <property type="protein sequence ID" value="JAD80317.1"/>
    <property type="molecule type" value="Transcribed_RNA"/>
</dbReference>
<dbReference type="AlphaFoldDB" id="A0A0A9D983"/>
<name>A0A0A9D983_ARUDO</name>